<dbReference type="AlphaFoldDB" id="A0AAV7HST7"/>
<evidence type="ECO:0000313" key="1">
    <source>
        <dbReference type="EMBL" id="KAH0535170.1"/>
    </source>
</evidence>
<protein>
    <submittedName>
        <fullName evidence="1">Uncharacterized protein</fullName>
    </submittedName>
</protein>
<gene>
    <name evidence="1" type="ORF">KQX54_014535</name>
</gene>
<proteinExistence type="predicted"/>
<accession>A0AAV7HST7</accession>
<keyword evidence="2" id="KW-1185">Reference proteome</keyword>
<evidence type="ECO:0000313" key="2">
    <source>
        <dbReference type="Proteomes" id="UP000826195"/>
    </source>
</evidence>
<name>A0AAV7HST7_COTGL</name>
<dbReference type="EMBL" id="JAHXZJ010002982">
    <property type="protein sequence ID" value="KAH0535170.1"/>
    <property type="molecule type" value="Genomic_DNA"/>
</dbReference>
<sequence>METWAIVDFSGYNYDGKFIVKEACIFQDREVPNGELTKTIMVTKPPGPRPTGENLNAWLKYLKKTGIKWNKSNCSIEELRSTLSSLVERCYVYVKNSKKIFQLLEFLGLKKNIRLRNAEKLGLYERKSSSTKICSFHVNRKLHYYCAAYNAKKIVDWVFGGNEIKCLVVDFNGYFFTTRKYELKEISIFGLNKKGAVVYHNLFVVPSEIGIRGSHSPLDFETLIKSTLEDASNVTHLFVKTRDHKKVLRRINKSKEILCLDDYEYKEGTVGTAPSTDCSYHTRLGMDMNLCADVSANKMVDWVIAKRYYDIKNLSKKTIVGTIINRELHGGLGFKFNMPLLEFHSKKLNVDEEL</sequence>
<reference evidence="1 2" key="1">
    <citation type="journal article" date="2021" name="J. Hered.">
        <title>A chromosome-level genome assembly of the parasitoid wasp, Cotesia glomerata (Hymenoptera: Braconidae).</title>
        <authorList>
            <person name="Pinto B.J."/>
            <person name="Weis J.J."/>
            <person name="Gamble T."/>
            <person name="Ode P.J."/>
            <person name="Paul R."/>
            <person name="Zaspel J.M."/>
        </authorList>
    </citation>
    <scope>NUCLEOTIDE SEQUENCE [LARGE SCALE GENOMIC DNA]</scope>
    <source>
        <strain evidence="1">CgM1</strain>
    </source>
</reference>
<organism evidence="1 2">
    <name type="scientific">Cotesia glomerata</name>
    <name type="common">Lepidopteran parasitic wasp</name>
    <name type="synonym">Apanteles glomeratus</name>
    <dbReference type="NCBI Taxonomy" id="32391"/>
    <lineage>
        <taxon>Eukaryota</taxon>
        <taxon>Metazoa</taxon>
        <taxon>Ecdysozoa</taxon>
        <taxon>Arthropoda</taxon>
        <taxon>Hexapoda</taxon>
        <taxon>Insecta</taxon>
        <taxon>Pterygota</taxon>
        <taxon>Neoptera</taxon>
        <taxon>Endopterygota</taxon>
        <taxon>Hymenoptera</taxon>
        <taxon>Apocrita</taxon>
        <taxon>Ichneumonoidea</taxon>
        <taxon>Braconidae</taxon>
        <taxon>Microgastrinae</taxon>
        <taxon>Cotesia</taxon>
    </lineage>
</organism>
<dbReference type="Proteomes" id="UP000826195">
    <property type="component" value="Unassembled WGS sequence"/>
</dbReference>
<comment type="caution">
    <text evidence="1">The sequence shown here is derived from an EMBL/GenBank/DDBJ whole genome shotgun (WGS) entry which is preliminary data.</text>
</comment>